<sequence>MLAQKGNRTTPKALALGLLAGLFGMQCAMAGDTSGTMRVGDMQYGNGLDLRGWTPMLHPADPDGMSWLHPGMLRTPTGVLYPYPPRVDAGKPLGSGDWTYSGLLEFGYLHVGGERNAEYFRQYDDWKSGAVLGLFALDFHNHRTGQYVELRGSRLSGDDQFYRLLAGRYGSYRVEGFYRDMPHTVSTNAYPIWNGVGSTDLTLPAPLVAGASTPAQVAAASAAAPRRSIGLTRTRAGLGYEGVLYRDWIGSASITNEKRSGTRLWGGSMFFNFPFPDNGGVLETVRPIDFRTTDVNLSLRNVGKVWHFLATYNGSFFRNHKDHLNFESPFALYNVAGTPQVADIKDGQFSLEPDNDYHNVRLDLSRELKWNGQFSVSGAWGTMRQNDALLAPTTCTGVGGIFIAPPVDYTFQCANWNTTDALSRKNANARIDTGLIDARVTFHPTPAFGWHAGLRWYREDDKTRYLAYNPLTGQYGYISENGSQGSVVPGETGIFDPNNPLYRSYMVTVRNNPFGYTDTLFELGGDWQFGRKSSLGVTYTFDHNWPKYRERRRVDDQRIKFDWVSRGVFGGATVRLSWEYAKRDGDRYNYDPYVQFFSESLPGFVEPVNGIAAHTVADMRKYDLSDRTESKARAIITYPWGESATLSATFYGNRDQYDALIGRQNTRTTGATLQWDWQPTPATTVNAYLGAESSRLGIANVNDADGPDNGKALGTPGQTDPNLGGPLYPFANQWWELDRESNRNGGFSLSHDFGRVRADLRYDYNGSFGHVGYSYATIGALANRVPAAVAAAATGFPDNKYRTNTLDLGLNFAVNRSVGVRVFGRYQTGAFSDWHYAGFDNTLSYDHRLYTDKGGQLHYSVSLVGVMLNLKL</sequence>
<dbReference type="AlphaFoldDB" id="A0A368KDS2"/>
<keyword evidence="3" id="KW-1185">Reference proteome</keyword>
<dbReference type="EMBL" id="QFWQ01000007">
    <property type="protein sequence ID" value="RCS29328.1"/>
    <property type="molecule type" value="Genomic_DNA"/>
</dbReference>
<evidence type="ECO:0000256" key="1">
    <source>
        <dbReference type="SAM" id="SignalP"/>
    </source>
</evidence>
<dbReference type="InterPro" id="IPR020016">
    <property type="entry name" value="Decahaem-assoc_OM_MtrB/PioB"/>
</dbReference>
<dbReference type="OrthoDB" id="5925787at2"/>
<accession>A0A368KDS2</accession>
<dbReference type="RefSeq" id="WP_114344200.1">
    <property type="nucleotide sequence ID" value="NZ_QFWQ01000007.1"/>
</dbReference>
<feature type="signal peptide" evidence="1">
    <location>
        <begin position="1"/>
        <end position="30"/>
    </location>
</feature>
<evidence type="ECO:0000313" key="2">
    <source>
        <dbReference type="EMBL" id="RCS29328.1"/>
    </source>
</evidence>
<dbReference type="Proteomes" id="UP000252387">
    <property type="component" value="Unassembled WGS sequence"/>
</dbReference>
<dbReference type="Pfam" id="PF11854">
    <property type="entry name" value="MtrB_PioB"/>
    <property type="match status" value="1"/>
</dbReference>
<reference evidence="2 3" key="1">
    <citation type="submission" date="2018-05" db="EMBL/GenBank/DDBJ databases">
        <title>Draft genome sequence of Rhodanobacter denitrificans Yn1 isolated from gold copper mine.</title>
        <authorList>
            <person name="Yang N."/>
            <person name="Mazhar H.S."/>
            <person name="Rensing C."/>
        </authorList>
    </citation>
    <scope>NUCLEOTIDE SEQUENCE [LARGE SCALE GENOMIC DNA]</scope>
    <source>
        <strain evidence="2 3">Yn1</strain>
    </source>
</reference>
<evidence type="ECO:0000313" key="3">
    <source>
        <dbReference type="Proteomes" id="UP000252387"/>
    </source>
</evidence>
<keyword evidence="1" id="KW-0732">Signal</keyword>
<comment type="caution">
    <text evidence="2">The sequence shown here is derived from an EMBL/GenBank/DDBJ whole genome shotgun (WGS) entry which is preliminary data.</text>
</comment>
<feature type="chain" id="PRO_5017008975" description="MtrB/PioB family decaheme-associated outer membrane protein" evidence="1">
    <location>
        <begin position="31"/>
        <end position="872"/>
    </location>
</feature>
<organism evidence="2 3">
    <name type="scientific">Rhodanobacter denitrificans</name>
    <dbReference type="NCBI Taxonomy" id="666685"/>
    <lineage>
        <taxon>Bacteria</taxon>
        <taxon>Pseudomonadati</taxon>
        <taxon>Pseudomonadota</taxon>
        <taxon>Gammaproteobacteria</taxon>
        <taxon>Lysobacterales</taxon>
        <taxon>Rhodanobacteraceae</taxon>
        <taxon>Rhodanobacter</taxon>
    </lineage>
</organism>
<protein>
    <recommendedName>
        <fullName evidence="4">MtrB/PioB family decaheme-associated outer membrane protein</fullName>
    </recommendedName>
</protein>
<gene>
    <name evidence="2" type="ORF">DEO45_12590</name>
</gene>
<proteinExistence type="predicted"/>
<name>A0A368KDS2_9GAMM</name>
<evidence type="ECO:0008006" key="4">
    <source>
        <dbReference type="Google" id="ProtNLM"/>
    </source>
</evidence>